<dbReference type="AlphaFoldDB" id="A0A165LIP6"/>
<keyword evidence="1" id="KW-0175">Coiled coil</keyword>
<dbReference type="PROSITE" id="PS00036">
    <property type="entry name" value="BZIP_BASIC"/>
    <property type="match status" value="1"/>
</dbReference>
<sequence length="204" mass="22835">MPVSRTSTESIPDQSDRPERSRNAKAQARHRAKRKAYIEQLETTVTKLQVALALSPEQVAALPAPVIRIRELEDENEILHREVDELRRQLEDRNARLRPDLGRRHGNISTSPYDRGDYESRRRRLAEPQVYLQAQNGHGHSPPPPLLIPSSTPQQSQQPSQVGVYPRLPSTTLTSYGMYQMPGTPSSSSTSTASNSPFSASIFS</sequence>
<evidence type="ECO:0000313" key="4">
    <source>
        <dbReference type="EMBL" id="KZT64467.1"/>
    </source>
</evidence>
<feature type="compositionally biased region" description="Low complexity" evidence="2">
    <location>
        <begin position="148"/>
        <end position="161"/>
    </location>
</feature>
<feature type="region of interest" description="Disordered" evidence="2">
    <location>
        <begin position="98"/>
        <end position="121"/>
    </location>
</feature>
<gene>
    <name evidence="4" type="ORF">DAEQUDRAFT_769698</name>
</gene>
<dbReference type="InterPro" id="IPR004827">
    <property type="entry name" value="bZIP"/>
</dbReference>
<feature type="coiled-coil region" evidence="1">
    <location>
        <begin position="69"/>
        <end position="96"/>
    </location>
</feature>
<dbReference type="EMBL" id="KV429128">
    <property type="protein sequence ID" value="KZT64467.1"/>
    <property type="molecule type" value="Genomic_DNA"/>
</dbReference>
<feature type="region of interest" description="Disordered" evidence="2">
    <location>
        <begin position="1"/>
        <end position="33"/>
    </location>
</feature>
<evidence type="ECO:0000256" key="2">
    <source>
        <dbReference type="SAM" id="MobiDB-lite"/>
    </source>
</evidence>
<dbReference type="Gene3D" id="1.20.5.170">
    <property type="match status" value="1"/>
</dbReference>
<evidence type="ECO:0000256" key="1">
    <source>
        <dbReference type="SAM" id="Coils"/>
    </source>
</evidence>
<feature type="region of interest" description="Disordered" evidence="2">
    <location>
        <begin position="134"/>
        <end position="204"/>
    </location>
</feature>
<protein>
    <recommendedName>
        <fullName evidence="3">BZIP domain-containing protein</fullName>
    </recommendedName>
</protein>
<keyword evidence="5" id="KW-1185">Reference proteome</keyword>
<dbReference type="OrthoDB" id="3257643at2759"/>
<feature type="compositionally biased region" description="Polar residues" evidence="2">
    <location>
        <begin position="1"/>
        <end position="13"/>
    </location>
</feature>
<dbReference type="Proteomes" id="UP000076727">
    <property type="component" value="Unassembled WGS sequence"/>
</dbReference>
<feature type="compositionally biased region" description="Low complexity" evidence="2">
    <location>
        <begin position="184"/>
        <end position="204"/>
    </location>
</feature>
<evidence type="ECO:0000313" key="5">
    <source>
        <dbReference type="Proteomes" id="UP000076727"/>
    </source>
</evidence>
<evidence type="ECO:0000259" key="3">
    <source>
        <dbReference type="PROSITE" id="PS00036"/>
    </source>
</evidence>
<name>A0A165LIP6_9APHY</name>
<accession>A0A165LIP6</accession>
<feature type="domain" description="BZIP" evidence="3">
    <location>
        <begin position="20"/>
        <end position="33"/>
    </location>
</feature>
<dbReference type="GO" id="GO:0003700">
    <property type="term" value="F:DNA-binding transcription factor activity"/>
    <property type="evidence" value="ECO:0007669"/>
    <property type="project" value="InterPro"/>
</dbReference>
<organism evidence="4 5">
    <name type="scientific">Daedalea quercina L-15889</name>
    <dbReference type="NCBI Taxonomy" id="1314783"/>
    <lineage>
        <taxon>Eukaryota</taxon>
        <taxon>Fungi</taxon>
        <taxon>Dikarya</taxon>
        <taxon>Basidiomycota</taxon>
        <taxon>Agaricomycotina</taxon>
        <taxon>Agaricomycetes</taxon>
        <taxon>Polyporales</taxon>
        <taxon>Fomitopsis</taxon>
    </lineage>
</organism>
<proteinExistence type="predicted"/>
<reference evidence="4 5" key="1">
    <citation type="journal article" date="2016" name="Mol. Biol. Evol.">
        <title>Comparative Genomics of Early-Diverging Mushroom-Forming Fungi Provides Insights into the Origins of Lignocellulose Decay Capabilities.</title>
        <authorList>
            <person name="Nagy L.G."/>
            <person name="Riley R."/>
            <person name="Tritt A."/>
            <person name="Adam C."/>
            <person name="Daum C."/>
            <person name="Floudas D."/>
            <person name="Sun H."/>
            <person name="Yadav J.S."/>
            <person name="Pangilinan J."/>
            <person name="Larsson K.H."/>
            <person name="Matsuura K."/>
            <person name="Barry K."/>
            <person name="Labutti K."/>
            <person name="Kuo R."/>
            <person name="Ohm R.A."/>
            <person name="Bhattacharya S.S."/>
            <person name="Shirouzu T."/>
            <person name="Yoshinaga Y."/>
            <person name="Martin F.M."/>
            <person name="Grigoriev I.V."/>
            <person name="Hibbett D.S."/>
        </authorList>
    </citation>
    <scope>NUCLEOTIDE SEQUENCE [LARGE SCALE GENOMIC DNA]</scope>
    <source>
        <strain evidence="4 5">L-15889</strain>
    </source>
</reference>
<dbReference type="CDD" id="cd14686">
    <property type="entry name" value="bZIP"/>
    <property type="match status" value="1"/>
</dbReference>